<comment type="caution">
    <text evidence="8">The sequence shown here is derived from an EMBL/GenBank/DDBJ whole genome shotgun (WGS) entry which is preliminary data.</text>
</comment>
<dbReference type="PANTHER" id="PTHR45772:SF9">
    <property type="entry name" value="CONSERVED COMPONENT OF ABC TRANSPORTER FOR NATURAL AMINO ACIDS"/>
    <property type="match status" value="1"/>
</dbReference>
<dbReference type="GO" id="GO:0005524">
    <property type="term" value="F:ATP binding"/>
    <property type="evidence" value="ECO:0007669"/>
    <property type="project" value="UniProtKB-KW"/>
</dbReference>
<dbReference type="FunFam" id="3.40.50.300:FF:000421">
    <property type="entry name" value="Branched-chain amino acid ABC transporter ATP-binding protein"/>
    <property type="match status" value="1"/>
</dbReference>
<dbReference type="SUPFAM" id="SSF52540">
    <property type="entry name" value="P-loop containing nucleoside triphosphate hydrolases"/>
    <property type="match status" value="1"/>
</dbReference>
<comment type="function">
    <text evidence="5">Probable component of a branched-chain amino-acid transport system.</text>
</comment>
<name>A0ABD4ZAN3_9CREN</name>
<dbReference type="InterPro" id="IPR027417">
    <property type="entry name" value="P-loop_NTPase"/>
</dbReference>
<protein>
    <recommendedName>
        <fullName evidence="6">Probable branched-chain amino acid transport ATP-binding protein LivG</fullName>
    </recommendedName>
</protein>
<dbReference type="CDD" id="cd03219">
    <property type="entry name" value="ABC_Mj1267_LivG_branched"/>
    <property type="match status" value="1"/>
</dbReference>
<gene>
    <name evidence="8" type="ORF">QPL79_07235</name>
</gene>
<keyword evidence="2" id="KW-0547">Nucleotide-binding</keyword>
<evidence type="ECO:0000259" key="7">
    <source>
        <dbReference type="PROSITE" id="PS50893"/>
    </source>
</evidence>
<evidence type="ECO:0000256" key="1">
    <source>
        <dbReference type="ARBA" id="ARBA00022448"/>
    </source>
</evidence>
<feature type="domain" description="ABC transporter" evidence="7">
    <location>
        <begin position="11"/>
        <end position="253"/>
    </location>
</feature>
<evidence type="ECO:0000256" key="3">
    <source>
        <dbReference type="ARBA" id="ARBA00022840"/>
    </source>
</evidence>
<evidence type="ECO:0000313" key="8">
    <source>
        <dbReference type="EMBL" id="MDK6029153.1"/>
    </source>
</evidence>
<reference evidence="8 9" key="1">
    <citation type="submission" date="2023-05" db="EMBL/GenBank/DDBJ databases">
        <title>A new hyperthermophilic archaea 'Ignisphaera cupida' sp. nov. and description of the family 'Ignisphaeraceae' fam. nov.</title>
        <authorList>
            <person name="Podosokorskaya O.A."/>
            <person name="Elcheninov A.G."/>
            <person name="Klukina A."/>
            <person name="Merkel A.Y."/>
        </authorList>
    </citation>
    <scope>NUCLEOTIDE SEQUENCE [LARGE SCALE GENOMIC DNA]</scope>
    <source>
        <strain evidence="8 9">4213-co</strain>
    </source>
</reference>
<keyword evidence="1" id="KW-0813">Transport</keyword>
<accession>A0ABD4ZAN3</accession>
<evidence type="ECO:0000256" key="6">
    <source>
        <dbReference type="ARBA" id="ARBA00072811"/>
    </source>
</evidence>
<keyword evidence="4" id="KW-0029">Amino-acid transport</keyword>
<dbReference type="PROSITE" id="PS50893">
    <property type="entry name" value="ABC_TRANSPORTER_2"/>
    <property type="match status" value="1"/>
</dbReference>
<organism evidence="8 9">
    <name type="scientific">Ignisphaera cupida</name>
    <dbReference type="NCBI Taxonomy" id="3050454"/>
    <lineage>
        <taxon>Archaea</taxon>
        <taxon>Thermoproteota</taxon>
        <taxon>Thermoprotei</taxon>
        <taxon>Desulfurococcales</taxon>
        <taxon>Desulfurococcaceae</taxon>
        <taxon>Ignisphaera</taxon>
    </lineage>
</organism>
<dbReference type="SMART" id="SM00382">
    <property type="entry name" value="AAA"/>
    <property type="match status" value="1"/>
</dbReference>
<evidence type="ECO:0000256" key="2">
    <source>
        <dbReference type="ARBA" id="ARBA00022741"/>
    </source>
</evidence>
<dbReference type="InterPro" id="IPR051120">
    <property type="entry name" value="ABC_AA/LPS_Transport"/>
</dbReference>
<proteinExistence type="predicted"/>
<evidence type="ECO:0000256" key="5">
    <source>
        <dbReference type="ARBA" id="ARBA00056071"/>
    </source>
</evidence>
<dbReference type="GO" id="GO:0006865">
    <property type="term" value="P:amino acid transport"/>
    <property type="evidence" value="ECO:0007669"/>
    <property type="project" value="UniProtKB-KW"/>
</dbReference>
<sequence length="256" mass="28273">MSHANSNGSILSTRNLTKRFGGVVALDSVTIDVQRNSITLLIGPNGAGKTTFVNVCTGVLKPDYGKVLFNSIDITGWPPYKVYSLGFARTFQIPQPFRSLTVLDNVLVAMKSRGENPLRALVKRSWVREEKENIEKAFKILEVVGLDSYWDWEAYKLGAGHLKMLEVARALASGAKLLALDEPIGGTDPGYASRIFERLSKIRSILDVSFLVIEHRIDIALKYADNVYVMDRGRVVASGTSVEILKNPKVAEIYLG</sequence>
<dbReference type="Gene3D" id="3.40.50.300">
    <property type="entry name" value="P-loop containing nucleotide triphosphate hydrolases"/>
    <property type="match status" value="1"/>
</dbReference>
<evidence type="ECO:0000256" key="4">
    <source>
        <dbReference type="ARBA" id="ARBA00022970"/>
    </source>
</evidence>
<dbReference type="AlphaFoldDB" id="A0ABD4ZAN3"/>
<keyword evidence="9" id="KW-1185">Reference proteome</keyword>
<dbReference type="Pfam" id="PF00005">
    <property type="entry name" value="ABC_tran"/>
    <property type="match status" value="1"/>
</dbReference>
<dbReference type="InterPro" id="IPR003439">
    <property type="entry name" value="ABC_transporter-like_ATP-bd"/>
</dbReference>
<keyword evidence="3 8" id="KW-0067">ATP-binding</keyword>
<evidence type="ECO:0000313" key="9">
    <source>
        <dbReference type="Proteomes" id="UP001529235"/>
    </source>
</evidence>
<dbReference type="Proteomes" id="UP001529235">
    <property type="component" value="Unassembled WGS sequence"/>
</dbReference>
<dbReference type="EMBL" id="JASNVW010000004">
    <property type="protein sequence ID" value="MDK6029153.1"/>
    <property type="molecule type" value="Genomic_DNA"/>
</dbReference>
<dbReference type="InterPro" id="IPR003593">
    <property type="entry name" value="AAA+_ATPase"/>
</dbReference>
<dbReference type="PANTHER" id="PTHR45772">
    <property type="entry name" value="CONSERVED COMPONENT OF ABC TRANSPORTER FOR NATURAL AMINO ACIDS-RELATED"/>
    <property type="match status" value="1"/>
</dbReference>